<proteinExistence type="predicted"/>
<evidence type="ECO:0000313" key="2">
    <source>
        <dbReference type="Proteomes" id="UP000076532"/>
    </source>
</evidence>
<gene>
    <name evidence="1" type="ORF">FIBSPDRAFT_962792</name>
</gene>
<reference evidence="1 2" key="1">
    <citation type="journal article" date="2016" name="Mol. Biol. Evol.">
        <title>Comparative Genomics of Early-Diverging Mushroom-Forming Fungi Provides Insights into the Origins of Lignocellulose Decay Capabilities.</title>
        <authorList>
            <person name="Nagy L.G."/>
            <person name="Riley R."/>
            <person name="Tritt A."/>
            <person name="Adam C."/>
            <person name="Daum C."/>
            <person name="Floudas D."/>
            <person name="Sun H."/>
            <person name="Yadav J.S."/>
            <person name="Pangilinan J."/>
            <person name="Larsson K.H."/>
            <person name="Matsuura K."/>
            <person name="Barry K."/>
            <person name="Labutti K."/>
            <person name="Kuo R."/>
            <person name="Ohm R.A."/>
            <person name="Bhattacharya S.S."/>
            <person name="Shirouzu T."/>
            <person name="Yoshinaga Y."/>
            <person name="Martin F.M."/>
            <person name="Grigoriev I.V."/>
            <person name="Hibbett D.S."/>
        </authorList>
    </citation>
    <scope>NUCLEOTIDE SEQUENCE [LARGE SCALE GENOMIC DNA]</scope>
    <source>
        <strain evidence="1 2">CBS 109695</strain>
    </source>
</reference>
<sequence>MTRVERDVDRVARGVSGVGYVVKVAQRLGYNLRDSGPSKRGYEAPEARASLSEMLGGLLTTTSSMRCSPVRHPVPVDHHSRTGLLQLTNRNGANIDTHRHPSSTALAEATFILCLSRELIRVLDGIVFISSHIELNHVDVTNGNMIQKLNAAWSRGSRSHRLLNTLPSPGRRGPATIELGEGYVSIDNIDKDLLHGSSSSNARDQDPVLACIRIRPIDLIYAWISSPPGSAAPGSVPAPSDFSNVLTGTLSTRIYAATEG</sequence>
<accession>A0A165ZQ01</accession>
<protein>
    <submittedName>
        <fullName evidence="1">Uncharacterized protein</fullName>
    </submittedName>
</protein>
<keyword evidence="2" id="KW-1185">Reference proteome</keyword>
<organism evidence="1 2">
    <name type="scientific">Athelia psychrophila</name>
    <dbReference type="NCBI Taxonomy" id="1759441"/>
    <lineage>
        <taxon>Eukaryota</taxon>
        <taxon>Fungi</taxon>
        <taxon>Dikarya</taxon>
        <taxon>Basidiomycota</taxon>
        <taxon>Agaricomycotina</taxon>
        <taxon>Agaricomycetes</taxon>
        <taxon>Agaricomycetidae</taxon>
        <taxon>Atheliales</taxon>
        <taxon>Atheliaceae</taxon>
        <taxon>Athelia</taxon>
    </lineage>
</organism>
<dbReference type="AlphaFoldDB" id="A0A165ZQ01"/>
<dbReference type="Proteomes" id="UP000076532">
    <property type="component" value="Unassembled WGS sequence"/>
</dbReference>
<evidence type="ECO:0000313" key="1">
    <source>
        <dbReference type="EMBL" id="KZP10805.1"/>
    </source>
</evidence>
<name>A0A165ZQ01_9AGAM</name>
<dbReference type="EMBL" id="KV417673">
    <property type="protein sequence ID" value="KZP10805.1"/>
    <property type="molecule type" value="Genomic_DNA"/>
</dbReference>